<sequence length="66" mass="7205">MMEGRKGSSAEAAPPASWLLPGDPGPRGRSQSDISSFCSSRRSHPFRFNITGSGKRWSGVFFLVDF</sequence>
<feature type="region of interest" description="Disordered" evidence="1">
    <location>
        <begin position="1"/>
        <end position="40"/>
    </location>
</feature>
<gene>
    <name evidence="2" type="ORF">DR999_PMT07916</name>
</gene>
<evidence type="ECO:0000313" key="2">
    <source>
        <dbReference type="EMBL" id="TFK09047.1"/>
    </source>
</evidence>
<dbReference type="GO" id="GO:0032259">
    <property type="term" value="P:methylation"/>
    <property type="evidence" value="ECO:0007669"/>
    <property type="project" value="UniProtKB-KW"/>
</dbReference>
<dbReference type="EMBL" id="QXTE01000058">
    <property type="protein sequence ID" value="TFK09047.1"/>
    <property type="molecule type" value="Genomic_DNA"/>
</dbReference>
<accession>A0A4D9EF78</accession>
<dbReference type="Proteomes" id="UP000297703">
    <property type="component" value="Unassembled WGS sequence"/>
</dbReference>
<dbReference type="GO" id="GO:0008168">
    <property type="term" value="F:methyltransferase activity"/>
    <property type="evidence" value="ECO:0007669"/>
    <property type="project" value="UniProtKB-KW"/>
</dbReference>
<feature type="compositionally biased region" description="Low complexity" evidence="1">
    <location>
        <begin position="29"/>
        <end position="40"/>
    </location>
</feature>
<organism evidence="2 3">
    <name type="scientific">Platysternon megacephalum</name>
    <name type="common">big-headed turtle</name>
    <dbReference type="NCBI Taxonomy" id="55544"/>
    <lineage>
        <taxon>Eukaryota</taxon>
        <taxon>Metazoa</taxon>
        <taxon>Chordata</taxon>
        <taxon>Craniata</taxon>
        <taxon>Vertebrata</taxon>
        <taxon>Euteleostomi</taxon>
        <taxon>Archelosauria</taxon>
        <taxon>Testudinata</taxon>
        <taxon>Testudines</taxon>
        <taxon>Cryptodira</taxon>
        <taxon>Durocryptodira</taxon>
        <taxon>Testudinoidea</taxon>
        <taxon>Platysternidae</taxon>
        <taxon>Platysternon</taxon>
    </lineage>
</organism>
<comment type="caution">
    <text evidence="2">The sequence shown here is derived from an EMBL/GenBank/DDBJ whole genome shotgun (WGS) entry which is preliminary data.</text>
</comment>
<keyword evidence="2" id="KW-0489">Methyltransferase</keyword>
<name>A0A4D9EF78_9SAUR</name>
<reference evidence="2 3" key="2">
    <citation type="submission" date="2019-04" db="EMBL/GenBank/DDBJ databases">
        <title>The genome sequence of big-headed turtle.</title>
        <authorList>
            <person name="Gong S."/>
        </authorList>
    </citation>
    <scope>NUCLEOTIDE SEQUENCE [LARGE SCALE GENOMIC DNA]</scope>
    <source>
        <strain evidence="2">DO16091913</strain>
        <tissue evidence="2">Muscle</tissue>
    </source>
</reference>
<dbReference type="AlphaFoldDB" id="A0A4D9EF78"/>
<keyword evidence="2" id="KW-0808">Transferase</keyword>
<evidence type="ECO:0000256" key="1">
    <source>
        <dbReference type="SAM" id="MobiDB-lite"/>
    </source>
</evidence>
<proteinExistence type="predicted"/>
<evidence type="ECO:0000313" key="3">
    <source>
        <dbReference type="Proteomes" id="UP000297703"/>
    </source>
</evidence>
<keyword evidence="3" id="KW-1185">Reference proteome</keyword>
<protein>
    <submittedName>
        <fullName evidence="2">N-terminal Xaa-Pro-Lys N-methyltransferase 1</fullName>
    </submittedName>
</protein>
<reference evidence="2 3" key="1">
    <citation type="submission" date="2019-04" db="EMBL/GenBank/DDBJ databases">
        <title>Draft genome of the big-headed turtle Platysternon megacephalum.</title>
        <authorList>
            <person name="Gong S."/>
        </authorList>
    </citation>
    <scope>NUCLEOTIDE SEQUENCE [LARGE SCALE GENOMIC DNA]</scope>
    <source>
        <strain evidence="2">DO16091913</strain>
        <tissue evidence="2">Muscle</tissue>
    </source>
</reference>